<evidence type="ECO:0000259" key="4">
    <source>
        <dbReference type="PROSITE" id="PS50882"/>
    </source>
</evidence>
<reference evidence="5 6" key="1">
    <citation type="journal article" date="2023" name="G3 (Bethesda)">
        <title>A chromosome-level genome assembly of Zasmidium syzygii isolated from banana leaves.</title>
        <authorList>
            <person name="van Westerhoven A.C."/>
            <person name="Mehrabi R."/>
            <person name="Talebi R."/>
            <person name="Steentjes M.B.F."/>
            <person name="Corcolon B."/>
            <person name="Chong P.A."/>
            <person name="Kema G.H.J."/>
            <person name="Seidl M.F."/>
        </authorList>
    </citation>
    <scope>NUCLEOTIDE SEQUENCE [LARGE SCALE GENOMIC DNA]</scope>
    <source>
        <strain evidence="5 6">P124</strain>
    </source>
</reference>
<feature type="compositionally biased region" description="Polar residues" evidence="2">
    <location>
        <begin position="476"/>
        <end position="485"/>
    </location>
</feature>
<feature type="domain" description="YTH" evidence="4">
    <location>
        <begin position="341"/>
        <end position="535"/>
    </location>
</feature>
<feature type="domain" description="RRM" evidence="3">
    <location>
        <begin position="192"/>
        <end position="266"/>
    </location>
</feature>
<dbReference type="SUPFAM" id="SSF54928">
    <property type="entry name" value="RNA-binding domain, RBD"/>
    <property type="match status" value="1"/>
</dbReference>
<feature type="compositionally biased region" description="Polar residues" evidence="2">
    <location>
        <begin position="406"/>
        <end position="430"/>
    </location>
</feature>
<feature type="compositionally biased region" description="Pro residues" evidence="2">
    <location>
        <begin position="172"/>
        <end position="182"/>
    </location>
</feature>
<feature type="compositionally biased region" description="Polar residues" evidence="2">
    <location>
        <begin position="271"/>
        <end position="280"/>
    </location>
</feature>
<evidence type="ECO:0000256" key="1">
    <source>
        <dbReference type="PROSITE-ProRule" id="PRU00176"/>
    </source>
</evidence>
<dbReference type="Pfam" id="PF04146">
    <property type="entry name" value="YTH"/>
    <property type="match status" value="1"/>
</dbReference>
<organism evidence="5 6">
    <name type="scientific">Zasmidium cellare</name>
    <name type="common">Wine cellar mold</name>
    <name type="synonym">Racodium cellare</name>
    <dbReference type="NCBI Taxonomy" id="395010"/>
    <lineage>
        <taxon>Eukaryota</taxon>
        <taxon>Fungi</taxon>
        <taxon>Dikarya</taxon>
        <taxon>Ascomycota</taxon>
        <taxon>Pezizomycotina</taxon>
        <taxon>Dothideomycetes</taxon>
        <taxon>Dothideomycetidae</taxon>
        <taxon>Mycosphaerellales</taxon>
        <taxon>Mycosphaerellaceae</taxon>
        <taxon>Zasmidium</taxon>
    </lineage>
</organism>
<proteinExistence type="predicted"/>
<evidence type="ECO:0000259" key="3">
    <source>
        <dbReference type="PROSITE" id="PS50102"/>
    </source>
</evidence>
<dbReference type="PROSITE" id="PS50102">
    <property type="entry name" value="RRM"/>
    <property type="match status" value="1"/>
</dbReference>
<dbReference type="PANTHER" id="PTHR12357">
    <property type="entry name" value="YTH YT521-B HOMOLOGY DOMAIN-CONTAINING"/>
    <property type="match status" value="1"/>
</dbReference>
<feature type="region of interest" description="Disordered" evidence="2">
    <location>
        <begin position="465"/>
        <end position="485"/>
    </location>
</feature>
<dbReference type="PANTHER" id="PTHR12357:SF3">
    <property type="entry name" value="YTH DOMAIN-CONTAINING PROTEIN 1"/>
    <property type="match status" value="1"/>
</dbReference>
<dbReference type="EMBL" id="JAXOVC010000009">
    <property type="protein sequence ID" value="KAK4497204.1"/>
    <property type="molecule type" value="Genomic_DNA"/>
</dbReference>
<dbReference type="InterPro" id="IPR045168">
    <property type="entry name" value="YTH_prot"/>
</dbReference>
<dbReference type="InterPro" id="IPR035979">
    <property type="entry name" value="RBD_domain_sf"/>
</dbReference>
<evidence type="ECO:0008006" key="7">
    <source>
        <dbReference type="Google" id="ProtNLM"/>
    </source>
</evidence>
<feature type="region of interest" description="Disordered" evidence="2">
    <location>
        <begin position="406"/>
        <end position="445"/>
    </location>
</feature>
<feature type="region of interest" description="Disordered" evidence="2">
    <location>
        <begin position="314"/>
        <end position="335"/>
    </location>
</feature>
<evidence type="ECO:0000313" key="6">
    <source>
        <dbReference type="Proteomes" id="UP001305779"/>
    </source>
</evidence>
<dbReference type="InterPro" id="IPR000504">
    <property type="entry name" value="RRM_dom"/>
</dbReference>
<gene>
    <name evidence="5" type="ORF">PRZ48_011654</name>
</gene>
<dbReference type="CDD" id="cd21134">
    <property type="entry name" value="YTH"/>
    <property type="match status" value="1"/>
</dbReference>
<dbReference type="InterPro" id="IPR057720">
    <property type="entry name" value="RRM_YTH1"/>
</dbReference>
<dbReference type="InterPro" id="IPR007275">
    <property type="entry name" value="YTH_domain"/>
</dbReference>
<dbReference type="Pfam" id="PF25701">
    <property type="entry name" value="RRM_YTH1"/>
    <property type="match status" value="1"/>
</dbReference>
<protein>
    <recommendedName>
        <fullName evidence="7">YTH domain-containing protein</fullName>
    </recommendedName>
</protein>
<accession>A0ABR0E7A4</accession>
<dbReference type="Gene3D" id="3.10.590.10">
    <property type="entry name" value="ph1033 like domains"/>
    <property type="match status" value="1"/>
</dbReference>
<dbReference type="CDD" id="cd00590">
    <property type="entry name" value="RRM_SF"/>
    <property type="match status" value="1"/>
</dbReference>
<feature type="region of interest" description="Disordered" evidence="2">
    <location>
        <begin position="268"/>
        <end position="299"/>
    </location>
</feature>
<dbReference type="SMART" id="SM00360">
    <property type="entry name" value="RRM"/>
    <property type="match status" value="1"/>
</dbReference>
<sequence length="543" mass="59628">MAPNGFWQDPHFASSPRWSYASAPEPHAFFPAHAYPLNSFQSPPMMPAPFYHFGHQNRVTGPQGAPHSLPSYHVGHDPRAFPTGQMHQPHQAAMVHKQLAFGHANNSQPGNMNGMLPALPPHHGYVHRQGDHHDMPAPVQPLDVNRMPAASNTTNQHHSPISPPHFQSSHPAAPPSPQAPRGPPRKPKRSGHAIWVGNIPMGASIEALKDHFARDATMDIESVFLMAKSNCAFVNYVTDEACLAAVERFNHSLFGSVRLLCRIRRDPASNREGSQSSGSVRRSPISTESTVSSAASSNEKLDDVSVGVAGLGISQGDEVNTPGTSPPSPSEPVLAKTKPEDRYFVLKSLTKEDLQESLMKGTWETQAHNQQILHDAFYETSNVYLVFSVNKSGEYFGYARMISSPMDRSSQQSDNPLPDSISNKTVQNMKKTPATETAPRGHIIDDPPRGILFWEAEHDNYAGIVTSDGTKPPDDGSSSQPQNRPFQIEWLSVRRVTFQRTKGMRNPWNSNKEVKVARDGTELETETGRGVVGLFHDNKGNGC</sequence>
<keyword evidence="6" id="KW-1185">Reference proteome</keyword>
<dbReference type="InterPro" id="IPR012677">
    <property type="entry name" value="Nucleotide-bd_a/b_plait_sf"/>
</dbReference>
<dbReference type="Gene3D" id="3.30.70.330">
    <property type="match status" value="1"/>
</dbReference>
<feature type="region of interest" description="Disordered" evidence="2">
    <location>
        <begin position="126"/>
        <end position="192"/>
    </location>
</feature>
<feature type="compositionally biased region" description="Low complexity" evidence="2">
    <location>
        <begin position="286"/>
        <end position="297"/>
    </location>
</feature>
<dbReference type="PROSITE" id="PS50882">
    <property type="entry name" value="YTH"/>
    <property type="match status" value="1"/>
</dbReference>
<dbReference type="Proteomes" id="UP001305779">
    <property type="component" value="Unassembled WGS sequence"/>
</dbReference>
<evidence type="ECO:0000256" key="2">
    <source>
        <dbReference type="SAM" id="MobiDB-lite"/>
    </source>
</evidence>
<evidence type="ECO:0000313" key="5">
    <source>
        <dbReference type="EMBL" id="KAK4497204.1"/>
    </source>
</evidence>
<name>A0ABR0E7A4_ZASCE</name>
<comment type="caution">
    <text evidence="5">The sequence shown here is derived from an EMBL/GenBank/DDBJ whole genome shotgun (WGS) entry which is preliminary data.</text>
</comment>
<feature type="compositionally biased region" description="Polar residues" evidence="2">
    <location>
        <begin position="150"/>
        <end position="159"/>
    </location>
</feature>
<keyword evidence="1" id="KW-0694">RNA-binding</keyword>